<proteinExistence type="predicted"/>
<accession>A0ABT5AUY1</accession>
<keyword evidence="2" id="KW-1185">Reference proteome</keyword>
<dbReference type="Proteomes" id="UP001212499">
    <property type="component" value="Unassembled WGS sequence"/>
</dbReference>
<reference evidence="1 2" key="1">
    <citation type="submission" date="2023-01" db="EMBL/GenBank/DDBJ databases">
        <title>Genomes from the Australian National Cyanobacteria Reference Collection.</title>
        <authorList>
            <person name="Willis A."/>
            <person name="Lee E.M.F."/>
        </authorList>
    </citation>
    <scope>NUCLEOTIDE SEQUENCE [LARGE SCALE GENOMIC DNA]</scope>
    <source>
        <strain evidence="1 2">CS-1033</strain>
    </source>
</reference>
<comment type="caution">
    <text evidence="1">The sequence shown here is derived from an EMBL/GenBank/DDBJ whole genome shotgun (WGS) entry which is preliminary data.</text>
</comment>
<dbReference type="RefSeq" id="WP_271734412.1">
    <property type="nucleotide sequence ID" value="NZ_JANQDP010000191.1"/>
</dbReference>
<dbReference type="EMBL" id="JAQMUH010000183">
    <property type="protein sequence ID" value="MDB9541128.1"/>
    <property type="molecule type" value="Genomic_DNA"/>
</dbReference>
<evidence type="ECO:0000313" key="2">
    <source>
        <dbReference type="Proteomes" id="UP001212499"/>
    </source>
</evidence>
<gene>
    <name evidence="1" type="ORF">PN457_15925</name>
</gene>
<organism evidence="1 2">
    <name type="scientific">Anabaenopsis arnoldii</name>
    <dbReference type="NCBI Taxonomy" id="2152938"/>
    <lineage>
        <taxon>Bacteria</taxon>
        <taxon>Bacillati</taxon>
        <taxon>Cyanobacteriota</taxon>
        <taxon>Cyanophyceae</taxon>
        <taxon>Nostocales</taxon>
        <taxon>Nodulariaceae</taxon>
        <taxon>Anabaenopsis</taxon>
    </lineage>
</organism>
<evidence type="ECO:0000313" key="1">
    <source>
        <dbReference type="EMBL" id="MDB9541128.1"/>
    </source>
</evidence>
<sequence length="40" mass="4357">MANIKLIGRLGDLLAATLGRSPWVLGTPSHTSRFLTELSY</sequence>
<name>A0ABT5AUY1_9CYAN</name>
<protein>
    <submittedName>
        <fullName evidence="1">Uncharacterized protein</fullName>
    </submittedName>
</protein>